<feature type="transmembrane region" description="Helical" evidence="7">
    <location>
        <begin position="179"/>
        <end position="199"/>
    </location>
</feature>
<comment type="caution">
    <text evidence="8">The sequence shown here is derived from an EMBL/GenBank/DDBJ whole genome shotgun (WGS) entry which is preliminary data.</text>
</comment>
<evidence type="ECO:0000313" key="9">
    <source>
        <dbReference type="Proteomes" id="UP000521017"/>
    </source>
</evidence>
<feature type="transmembrane region" description="Helical" evidence="7">
    <location>
        <begin position="49"/>
        <end position="68"/>
    </location>
</feature>
<dbReference type="Proteomes" id="UP000521017">
    <property type="component" value="Unassembled WGS sequence"/>
</dbReference>
<comment type="similarity">
    <text evidence="2">Belongs to the polysaccharide synthase family.</text>
</comment>
<feature type="transmembrane region" description="Helical" evidence="7">
    <location>
        <begin position="422"/>
        <end position="441"/>
    </location>
</feature>
<accession>A0A7X0J7I1</accession>
<evidence type="ECO:0000256" key="5">
    <source>
        <dbReference type="ARBA" id="ARBA00022989"/>
    </source>
</evidence>
<sequence>MNVYFRSLFNKLGIDGAIIYTILSRVFQAGGGILSIVVIARYLTKVEQGYYFTFGSILAIQIFFELGLSNIITQFVAHETAHLEWNGNAELTGSEKSKSRLSSLLHFCVKWFFVVGFLLIVILIITGYIFFNKYSKGNEIVSWQMPWVILSACTGCSLIVSPILAFLEGLGKVKEVAKIRLYQYICQIILLLIFLVAGFKLLASPLAVTITLVIPPLWILITYKKDLLLFIWKQTGKWKINYRIEIFPFQWRIALSWISGYFIFQLFNPVLFATEGPVVAGQMGMTLAGLNGVLSISLSWINTKVPLFSSLIAKKDYEELDTVFNRTLKQASLICGVALVFFIIVVYGLQVLKVPLGNRFLPFLPTLLLCITTFINQFISALATYLRCHKQEPFLVQSIIVGIVTAASTFGFGHLFGLMGIVIGYCSIICFISLIWSWIIFKTKKAEWH</sequence>
<proteinExistence type="inferred from homology"/>
<feature type="transmembrane region" description="Helical" evidence="7">
    <location>
        <begin position="394"/>
        <end position="416"/>
    </location>
</feature>
<feature type="transmembrane region" description="Helical" evidence="7">
    <location>
        <begin position="205"/>
        <end position="223"/>
    </location>
</feature>
<name>A0A7X0J7I1_9SPHI</name>
<feature type="transmembrane region" description="Helical" evidence="7">
    <location>
        <begin position="143"/>
        <end position="167"/>
    </location>
</feature>
<evidence type="ECO:0000256" key="6">
    <source>
        <dbReference type="ARBA" id="ARBA00023136"/>
    </source>
</evidence>
<evidence type="ECO:0000256" key="4">
    <source>
        <dbReference type="ARBA" id="ARBA00022692"/>
    </source>
</evidence>
<evidence type="ECO:0000256" key="1">
    <source>
        <dbReference type="ARBA" id="ARBA00004651"/>
    </source>
</evidence>
<evidence type="ECO:0000256" key="7">
    <source>
        <dbReference type="SAM" id="Phobius"/>
    </source>
</evidence>
<dbReference type="PANTHER" id="PTHR30250:SF10">
    <property type="entry name" value="LIPOPOLYSACCHARIDE BIOSYNTHESIS PROTEIN WZXC"/>
    <property type="match status" value="1"/>
</dbReference>
<dbReference type="EMBL" id="JACHCC010000013">
    <property type="protein sequence ID" value="MBB6502403.1"/>
    <property type="molecule type" value="Genomic_DNA"/>
</dbReference>
<dbReference type="RefSeq" id="WP_184628651.1">
    <property type="nucleotide sequence ID" value="NZ_JACHCC010000013.1"/>
</dbReference>
<keyword evidence="4 7" id="KW-0812">Transmembrane</keyword>
<keyword evidence="6 7" id="KW-0472">Membrane</keyword>
<keyword evidence="3" id="KW-1003">Cell membrane</keyword>
<keyword evidence="5 7" id="KW-1133">Transmembrane helix</keyword>
<organism evidence="8 9">
    <name type="scientific">Pedobacter cryoconitis</name>
    <dbReference type="NCBI Taxonomy" id="188932"/>
    <lineage>
        <taxon>Bacteria</taxon>
        <taxon>Pseudomonadati</taxon>
        <taxon>Bacteroidota</taxon>
        <taxon>Sphingobacteriia</taxon>
        <taxon>Sphingobacteriales</taxon>
        <taxon>Sphingobacteriaceae</taxon>
        <taxon>Pedobacter</taxon>
    </lineage>
</organism>
<dbReference type="GO" id="GO:0005886">
    <property type="term" value="C:plasma membrane"/>
    <property type="evidence" value="ECO:0007669"/>
    <property type="project" value="UniProtKB-SubCell"/>
</dbReference>
<dbReference type="PANTHER" id="PTHR30250">
    <property type="entry name" value="PST FAMILY PREDICTED COLANIC ACID TRANSPORTER"/>
    <property type="match status" value="1"/>
</dbReference>
<reference evidence="8 9" key="1">
    <citation type="submission" date="2020-08" db="EMBL/GenBank/DDBJ databases">
        <title>Genomic Encyclopedia of Type Strains, Phase IV (KMG-V): Genome sequencing to study the core and pangenomes of soil and plant-associated prokaryotes.</title>
        <authorList>
            <person name="Whitman W."/>
        </authorList>
    </citation>
    <scope>NUCLEOTIDE SEQUENCE [LARGE SCALE GENOMIC DNA]</scope>
    <source>
        <strain evidence="8 9">M2T3</strain>
    </source>
</reference>
<feature type="transmembrane region" description="Helical" evidence="7">
    <location>
        <begin position="279"/>
        <end position="301"/>
    </location>
</feature>
<comment type="subcellular location">
    <subcellularLocation>
        <location evidence="1">Cell membrane</location>
        <topology evidence="1">Multi-pass membrane protein</topology>
    </subcellularLocation>
</comment>
<feature type="transmembrane region" description="Helical" evidence="7">
    <location>
        <begin position="331"/>
        <end position="349"/>
    </location>
</feature>
<feature type="transmembrane region" description="Helical" evidence="7">
    <location>
        <begin position="12"/>
        <end position="43"/>
    </location>
</feature>
<dbReference type="InterPro" id="IPR050833">
    <property type="entry name" value="Poly_Biosynth_Transport"/>
</dbReference>
<feature type="transmembrane region" description="Helical" evidence="7">
    <location>
        <begin position="244"/>
        <end position="267"/>
    </location>
</feature>
<dbReference type="AlphaFoldDB" id="A0A7X0J7I1"/>
<protein>
    <submittedName>
        <fullName evidence="8">O-antigen/teichoic acid export membrane protein</fullName>
    </submittedName>
</protein>
<feature type="transmembrane region" description="Helical" evidence="7">
    <location>
        <begin position="361"/>
        <end position="382"/>
    </location>
</feature>
<gene>
    <name evidence="8" type="ORF">HDF25_004582</name>
</gene>
<feature type="transmembrane region" description="Helical" evidence="7">
    <location>
        <begin position="104"/>
        <end position="131"/>
    </location>
</feature>
<evidence type="ECO:0000256" key="3">
    <source>
        <dbReference type="ARBA" id="ARBA00022475"/>
    </source>
</evidence>
<evidence type="ECO:0000256" key="2">
    <source>
        <dbReference type="ARBA" id="ARBA00007430"/>
    </source>
</evidence>
<evidence type="ECO:0000313" key="8">
    <source>
        <dbReference type="EMBL" id="MBB6502403.1"/>
    </source>
</evidence>